<dbReference type="GO" id="GO:0005615">
    <property type="term" value="C:extracellular space"/>
    <property type="evidence" value="ECO:0007669"/>
    <property type="project" value="TreeGrafter"/>
</dbReference>
<sequence>MKFYKSFIVSVSVILFLAQKETSAQTSQKARIPYPTPDLAAFPELSKFGGFYDLPNSNNDERDIEFVSHEKRDGDSSEYIIGYLPSANQTVAGPQVIANMLNSKNNTNTDSQAENNGSVNTVMKFLNEDDVAKLKSSNQIAFVEKNIKASLHPVELKPPSMSDFVQQTNRVMGNTVSLNRPMIDYQRTYTNNRNSWKSQRYSPWQLGAISSYYNITSGYFPYGQEYYYPHTKKKVIAYVVDSGVNPDHFELKGKVRIGENFVVSEPNQDLIGHGTAVASLIAGKVNGVSKNTKIVSVKVLDQGGLGDLNYFLMAFKWIINDKKKNYPKTPALINFSINVNGSSVALENALMEASKNNILVFCSAGNYNEDACNHAPAGSKYTLSSGSIQHINNLFDNKFSNYGTCVDIFAPGKFVFTAQFNNNQVRPNVGTSFASAITAGVGALILSSNPTFTAPQLKDAVLSSGLSGIIGGLPPNTKNLLVWNGYTGPHSTMTFI</sequence>
<feature type="active site" description="Charge relay system" evidence="5">
    <location>
        <position position="432"/>
    </location>
</feature>
<keyword evidence="6" id="KW-0732">Signal</keyword>
<dbReference type="PROSITE" id="PS00137">
    <property type="entry name" value="SUBTILASE_HIS"/>
    <property type="match status" value="1"/>
</dbReference>
<feature type="active site" description="Charge relay system" evidence="5">
    <location>
        <position position="241"/>
    </location>
</feature>
<dbReference type="InterPro" id="IPR015500">
    <property type="entry name" value="Peptidase_S8_subtilisin-rel"/>
</dbReference>
<gene>
    <name evidence="8" type="ORF">BB558_006326</name>
</gene>
<dbReference type="InterPro" id="IPR023827">
    <property type="entry name" value="Peptidase_S8_Asp-AS"/>
</dbReference>
<keyword evidence="3 5" id="KW-0378">Hydrolase</keyword>
<evidence type="ECO:0000256" key="4">
    <source>
        <dbReference type="ARBA" id="ARBA00022825"/>
    </source>
</evidence>
<dbReference type="PRINTS" id="PR00723">
    <property type="entry name" value="SUBTILISIN"/>
</dbReference>
<evidence type="ECO:0000256" key="6">
    <source>
        <dbReference type="SAM" id="SignalP"/>
    </source>
</evidence>
<dbReference type="AlphaFoldDB" id="A0A2U1IY12"/>
<proteinExistence type="inferred from homology"/>
<evidence type="ECO:0000313" key="8">
    <source>
        <dbReference type="EMBL" id="PVZ97706.1"/>
    </source>
</evidence>
<dbReference type="PANTHER" id="PTHR43806:SF11">
    <property type="entry name" value="CEREVISIN-RELATED"/>
    <property type="match status" value="1"/>
</dbReference>
<evidence type="ECO:0000259" key="7">
    <source>
        <dbReference type="Pfam" id="PF00082"/>
    </source>
</evidence>
<dbReference type="InterPro" id="IPR022398">
    <property type="entry name" value="Peptidase_S8_His-AS"/>
</dbReference>
<dbReference type="InterPro" id="IPR000209">
    <property type="entry name" value="Peptidase_S8/S53_dom"/>
</dbReference>
<reference evidence="8 9" key="1">
    <citation type="journal article" date="2018" name="MBio">
        <title>Comparative Genomics Reveals the Core Gene Toolbox for the Fungus-Insect Symbiosis.</title>
        <authorList>
            <person name="Wang Y."/>
            <person name="Stata M."/>
            <person name="Wang W."/>
            <person name="Stajich J.E."/>
            <person name="White M.M."/>
            <person name="Moncalvo J.M."/>
        </authorList>
    </citation>
    <scope>NUCLEOTIDE SEQUENCE [LARGE SCALE GENOMIC DNA]</scope>
    <source>
        <strain evidence="8 9">AUS-126-30</strain>
    </source>
</reference>
<accession>A0A2U1IY12</accession>
<evidence type="ECO:0000256" key="3">
    <source>
        <dbReference type="ARBA" id="ARBA00022801"/>
    </source>
</evidence>
<feature type="chain" id="PRO_5015501581" description="Peptidase S8/S53 domain-containing protein" evidence="6">
    <location>
        <begin position="25"/>
        <end position="496"/>
    </location>
</feature>
<dbReference type="InterPro" id="IPR050131">
    <property type="entry name" value="Peptidase_S8_subtilisin-like"/>
</dbReference>
<keyword evidence="9" id="KW-1185">Reference proteome</keyword>
<evidence type="ECO:0000256" key="1">
    <source>
        <dbReference type="ARBA" id="ARBA00011073"/>
    </source>
</evidence>
<organism evidence="8 9">
    <name type="scientific">Smittium angustum</name>
    <dbReference type="NCBI Taxonomy" id="133377"/>
    <lineage>
        <taxon>Eukaryota</taxon>
        <taxon>Fungi</taxon>
        <taxon>Fungi incertae sedis</taxon>
        <taxon>Zoopagomycota</taxon>
        <taxon>Kickxellomycotina</taxon>
        <taxon>Harpellomycetes</taxon>
        <taxon>Harpellales</taxon>
        <taxon>Legeriomycetaceae</taxon>
        <taxon>Smittium</taxon>
    </lineage>
</organism>
<dbReference type="SUPFAM" id="SSF52743">
    <property type="entry name" value="Subtilisin-like"/>
    <property type="match status" value="1"/>
</dbReference>
<protein>
    <recommendedName>
        <fullName evidence="7">Peptidase S8/S53 domain-containing protein</fullName>
    </recommendedName>
</protein>
<dbReference type="PROSITE" id="PS51892">
    <property type="entry name" value="SUBTILASE"/>
    <property type="match status" value="1"/>
</dbReference>
<feature type="active site" description="Charge relay system" evidence="5">
    <location>
        <position position="273"/>
    </location>
</feature>
<keyword evidence="4 5" id="KW-0720">Serine protease</keyword>
<evidence type="ECO:0000313" key="9">
    <source>
        <dbReference type="Proteomes" id="UP000245591"/>
    </source>
</evidence>
<dbReference type="EMBL" id="MBFU01000752">
    <property type="protein sequence ID" value="PVZ97706.1"/>
    <property type="molecule type" value="Genomic_DNA"/>
</dbReference>
<dbReference type="Gene3D" id="3.40.50.200">
    <property type="entry name" value="Peptidase S8/S53 domain"/>
    <property type="match status" value="1"/>
</dbReference>
<comment type="similarity">
    <text evidence="1 5">Belongs to the peptidase S8 family.</text>
</comment>
<dbReference type="Proteomes" id="UP000245591">
    <property type="component" value="Unassembled WGS sequence"/>
</dbReference>
<dbReference type="PROSITE" id="PS00136">
    <property type="entry name" value="SUBTILASE_ASP"/>
    <property type="match status" value="1"/>
</dbReference>
<dbReference type="CDD" id="cd04077">
    <property type="entry name" value="Peptidases_S8_PCSK9_ProteinaseK_like"/>
    <property type="match status" value="1"/>
</dbReference>
<evidence type="ECO:0000256" key="2">
    <source>
        <dbReference type="ARBA" id="ARBA00022670"/>
    </source>
</evidence>
<feature type="domain" description="Peptidase S8/S53" evidence="7">
    <location>
        <begin position="234"/>
        <end position="464"/>
    </location>
</feature>
<feature type="signal peptide" evidence="6">
    <location>
        <begin position="1"/>
        <end position="24"/>
    </location>
</feature>
<dbReference type="InterPro" id="IPR036852">
    <property type="entry name" value="Peptidase_S8/S53_dom_sf"/>
</dbReference>
<dbReference type="InterPro" id="IPR034193">
    <property type="entry name" value="PCSK9_ProteinaseK-like"/>
</dbReference>
<comment type="caution">
    <text evidence="8">The sequence shown here is derived from an EMBL/GenBank/DDBJ whole genome shotgun (WGS) entry which is preliminary data.</text>
</comment>
<dbReference type="GO" id="GO:0006508">
    <property type="term" value="P:proteolysis"/>
    <property type="evidence" value="ECO:0007669"/>
    <property type="project" value="UniProtKB-KW"/>
</dbReference>
<dbReference type="Pfam" id="PF00082">
    <property type="entry name" value="Peptidase_S8"/>
    <property type="match status" value="1"/>
</dbReference>
<name>A0A2U1IY12_SMIAN</name>
<keyword evidence="2 5" id="KW-0645">Protease</keyword>
<dbReference type="PANTHER" id="PTHR43806">
    <property type="entry name" value="PEPTIDASE S8"/>
    <property type="match status" value="1"/>
</dbReference>
<dbReference type="GO" id="GO:0004252">
    <property type="term" value="F:serine-type endopeptidase activity"/>
    <property type="evidence" value="ECO:0007669"/>
    <property type="project" value="UniProtKB-UniRule"/>
</dbReference>
<evidence type="ECO:0000256" key="5">
    <source>
        <dbReference type="PROSITE-ProRule" id="PRU01240"/>
    </source>
</evidence>